<proteinExistence type="evidence at transcript level"/>
<dbReference type="EMBL" id="AK143218">
    <property type="protein sequence ID" value="BAE25313.1"/>
    <property type="molecule type" value="mRNA"/>
</dbReference>
<organism evidence="2">
    <name type="scientific">Mus musculus</name>
    <name type="common">Mouse</name>
    <dbReference type="NCBI Taxonomy" id="10090"/>
    <lineage>
        <taxon>Eukaryota</taxon>
        <taxon>Metazoa</taxon>
        <taxon>Chordata</taxon>
        <taxon>Craniata</taxon>
        <taxon>Vertebrata</taxon>
        <taxon>Euteleostomi</taxon>
        <taxon>Mammalia</taxon>
        <taxon>Eutheria</taxon>
        <taxon>Euarchontoglires</taxon>
        <taxon>Glires</taxon>
        <taxon>Rodentia</taxon>
        <taxon>Myomorpha</taxon>
        <taxon>Muroidea</taxon>
        <taxon>Muridae</taxon>
        <taxon>Murinae</taxon>
        <taxon>Mus</taxon>
        <taxon>Mus</taxon>
    </lineage>
</organism>
<evidence type="ECO:0000313" key="2">
    <source>
        <dbReference type="EMBL" id="BAE25313.1"/>
    </source>
</evidence>
<name>Q3UPT2_MOUSE</name>
<feature type="region of interest" description="Disordered" evidence="1">
    <location>
        <begin position="37"/>
        <end position="99"/>
    </location>
</feature>
<reference evidence="2" key="1">
    <citation type="journal article" date="1999" name="Methods Enzymol.">
        <title>High-efficiency full-length cDNA cloning.</title>
        <authorList>
            <person name="Carninci P."/>
            <person name="Hayashizaki Y."/>
        </authorList>
    </citation>
    <scope>NUCLEOTIDE SEQUENCE</scope>
    <source>
        <strain evidence="2">C57BL/6J</strain>
        <tissue evidence="2">Eyeball</tissue>
    </source>
</reference>
<reference evidence="2" key="7">
    <citation type="journal article" date="2005" name="Science">
        <title>The Transcriptional Landscape of the Mammalian Genome.</title>
        <authorList>
            <consortium name="The FANTOM Consortium"/>
            <consortium name="Riken Genome Exploration Research Group and Genome Science Group (Genome Network Project Core Group)"/>
        </authorList>
    </citation>
    <scope>NUCLEOTIDE SEQUENCE</scope>
    <source>
        <strain evidence="2">C57BL/6J</strain>
        <tissue evidence="2">Eyeball</tissue>
    </source>
</reference>
<reference evidence="2" key="5">
    <citation type="journal article" date="2002" name="Nature">
        <title>Analysis of the mouse transcriptome based on functional annotation of 60,770 full-length cDNAs.</title>
        <authorList>
            <consortium name="The FANTOM Consortium and the RIKEN Genome Exploration Research Group Phase I and II Team"/>
        </authorList>
    </citation>
    <scope>NUCLEOTIDE SEQUENCE</scope>
    <source>
        <strain evidence="2">C57BL/6J</strain>
        <tissue evidence="2">Eyeball</tissue>
    </source>
</reference>
<feature type="compositionally biased region" description="Polar residues" evidence="1">
    <location>
        <begin position="70"/>
        <end position="80"/>
    </location>
</feature>
<dbReference type="AGR" id="MGI:5477090"/>
<reference evidence="2" key="3">
    <citation type="journal article" date="2000" name="Genome Res.">
        <title>RIKEN integrated sequence analysis (RISA) system--384-format sequencing pipeline with 384 multicapillary sequencer.</title>
        <authorList>
            <person name="Shibata K."/>
            <person name="Itoh M."/>
            <person name="Aizawa K."/>
            <person name="Nagaoka S."/>
            <person name="Sasaki N."/>
            <person name="Carninci P."/>
            <person name="Konno H."/>
            <person name="Akiyama J."/>
            <person name="Nishi K."/>
            <person name="Kitsunai T."/>
            <person name="Tashiro H."/>
            <person name="Itoh M."/>
            <person name="Sumi N."/>
            <person name="Ishii Y."/>
            <person name="Nakamura S."/>
            <person name="Hazama M."/>
            <person name="Nishine T."/>
            <person name="Harada A."/>
            <person name="Yamamoto R."/>
            <person name="Matsumoto H."/>
            <person name="Sakaguchi S."/>
            <person name="Ikegami T."/>
            <person name="Kashiwagi K."/>
            <person name="Fujiwake S."/>
            <person name="Inoue K."/>
            <person name="Togawa Y."/>
            <person name="Izawa M."/>
            <person name="Ohara E."/>
            <person name="Watahiki M."/>
            <person name="Yoneda Y."/>
            <person name="Ishikawa T."/>
            <person name="Ozawa K."/>
            <person name="Tanaka T."/>
            <person name="Matsuura S."/>
            <person name="Kawai J."/>
            <person name="Okazaki Y."/>
            <person name="Muramatsu M."/>
            <person name="Inoue Y."/>
            <person name="Kira A."/>
            <person name="Hayashizaki Y."/>
        </authorList>
    </citation>
    <scope>NUCLEOTIDE SEQUENCE</scope>
    <source>
        <strain evidence="2">C57BL/6J</strain>
        <tissue evidence="2">Eyeball</tissue>
    </source>
</reference>
<reference evidence="2" key="4">
    <citation type="journal article" date="2001" name="Nature">
        <title>Functional annotation of a full-length mouse cDNA collection.</title>
        <authorList>
            <consortium name="The RIKEN Genome Exploration Research Group Phase II Team and the FANTOM Consortium"/>
        </authorList>
    </citation>
    <scope>NUCLEOTIDE SEQUENCE</scope>
    <source>
        <strain evidence="2">C57BL/6J</strain>
        <tissue evidence="2">Eyeball</tissue>
    </source>
</reference>
<protein>
    <submittedName>
        <fullName evidence="2">Uncharacterized protein</fullName>
    </submittedName>
</protein>
<dbReference type="HOGENOM" id="CLU_1447216_0_0_1"/>
<dbReference type="MGI" id="MGI:5477090">
    <property type="gene designation" value="Gm26596"/>
</dbReference>
<dbReference type="AlphaFoldDB" id="Q3UPT2"/>
<accession>Q3UPT2</accession>
<sequence>MASSLLVSRLANEISSILTGKRPCGGRWLYSRHTRAPLGLQGLSGPRPPGRQRRRRRRPRRQQPPLRSPNARSAATITQVRDSELHPSPARRENRLGASPSRSGLFLSLTVWARPPTSARCCACALAPRGGWAWARALAQFAGLGALLVCASQWRQLAFLPVSFSLSRFIKCYRRCYGILFRALNVH</sequence>
<gene>
    <name evidence="3" type="primary">Gm26596</name>
    <name evidence="3" type="synonym">4921506J03Rik</name>
</gene>
<reference evidence="2" key="6">
    <citation type="submission" date="2004-03" db="EMBL/GenBank/DDBJ databases">
        <authorList>
            <person name="Arakawa T."/>
            <person name="Carninci P."/>
            <person name="Fukuda S."/>
            <person name="Hashizume W."/>
            <person name="Hayashida K."/>
            <person name="Hori F."/>
            <person name="Iida J."/>
            <person name="Imamura K."/>
            <person name="Imotani K."/>
            <person name="Itoh M."/>
            <person name="Kanagawa S."/>
            <person name="Kawai J."/>
            <person name="Kojima M."/>
            <person name="Konno H."/>
            <person name="Murata M."/>
            <person name="Nakamura M."/>
            <person name="Ninomiya N."/>
            <person name="Nishiyori H."/>
            <person name="Nomura K."/>
            <person name="Ohno M."/>
            <person name="Sakazume N."/>
            <person name="Sano H."/>
            <person name="Sasaki D."/>
            <person name="Shibata K."/>
            <person name="Shiraki T."/>
            <person name="Tagami M."/>
            <person name="Tagami Y."/>
            <person name="Waki K."/>
            <person name="Watahiki A."/>
            <person name="Muramatsu M."/>
            <person name="Hayashizaki Y."/>
        </authorList>
    </citation>
    <scope>NUCLEOTIDE SEQUENCE</scope>
    <source>
        <strain evidence="2">C57BL/6J</strain>
        <tissue evidence="2">Eyeball</tissue>
    </source>
</reference>
<feature type="compositionally biased region" description="Basic residues" evidence="1">
    <location>
        <begin position="50"/>
        <end position="61"/>
    </location>
</feature>
<reference evidence="2" key="8">
    <citation type="journal article" date="2005" name="Science">
        <title>Antisense Transcription in the Mammalian Transcriptome.</title>
        <authorList>
            <consortium name="RIKEN Genome Exploration Research Group and Genome Science Group (Genome Network Project Core Group) and the FANTOM Consortium"/>
        </authorList>
    </citation>
    <scope>NUCLEOTIDE SEQUENCE</scope>
    <source>
        <strain evidence="2">C57BL/6J</strain>
        <tissue evidence="2">Eyeball</tissue>
    </source>
</reference>
<reference evidence="2" key="2">
    <citation type="journal article" date="2000" name="Genome Res.">
        <title>Normalization and subtraction of cap-trapper-selected cDNAs to prepare full-length cDNA libraries for rapid discovery of new genes.</title>
        <authorList>
            <person name="Carninci P."/>
            <person name="Shibata Y."/>
            <person name="Hayatsu N."/>
            <person name="Sugahara Y."/>
            <person name="Shibata K."/>
            <person name="Itoh M."/>
            <person name="Konno H."/>
            <person name="Okazaki Y."/>
            <person name="Muramatsu M."/>
            <person name="Hayashizaki Y."/>
        </authorList>
    </citation>
    <scope>NUCLEOTIDE SEQUENCE</scope>
    <source>
        <strain evidence="2">C57BL/6J</strain>
        <tissue evidence="2">Eyeball</tissue>
    </source>
</reference>
<evidence type="ECO:0000313" key="3">
    <source>
        <dbReference type="MGI" id="MGI:5477090"/>
    </source>
</evidence>
<evidence type="ECO:0000256" key="1">
    <source>
        <dbReference type="SAM" id="MobiDB-lite"/>
    </source>
</evidence>
<feature type="compositionally biased region" description="Basic and acidic residues" evidence="1">
    <location>
        <begin position="81"/>
        <end position="95"/>
    </location>
</feature>